<feature type="domain" description="Helicase ATP-binding" evidence="10">
    <location>
        <begin position="306"/>
        <end position="478"/>
    </location>
</feature>
<organism evidence="11 12">
    <name type="scientific">Bambusicola thoracicus</name>
    <name type="common">Chinese bamboo-partridge</name>
    <name type="synonym">Perdix thoracica</name>
    <dbReference type="NCBI Taxonomy" id="9083"/>
    <lineage>
        <taxon>Eukaryota</taxon>
        <taxon>Metazoa</taxon>
        <taxon>Chordata</taxon>
        <taxon>Craniata</taxon>
        <taxon>Vertebrata</taxon>
        <taxon>Euteleostomi</taxon>
        <taxon>Archelosauria</taxon>
        <taxon>Archosauria</taxon>
        <taxon>Dinosauria</taxon>
        <taxon>Saurischia</taxon>
        <taxon>Theropoda</taxon>
        <taxon>Coelurosauria</taxon>
        <taxon>Aves</taxon>
        <taxon>Neognathae</taxon>
        <taxon>Galloanserae</taxon>
        <taxon>Galliformes</taxon>
        <taxon>Phasianidae</taxon>
        <taxon>Perdicinae</taxon>
        <taxon>Bambusicola</taxon>
    </lineage>
</organism>
<evidence type="ECO:0000313" key="11">
    <source>
        <dbReference type="EMBL" id="POI25111.1"/>
    </source>
</evidence>
<evidence type="ECO:0000256" key="4">
    <source>
        <dbReference type="ARBA" id="ARBA00022801"/>
    </source>
</evidence>
<dbReference type="InterPro" id="IPR050474">
    <property type="entry name" value="Hel308_SKI2-like"/>
</dbReference>
<evidence type="ECO:0000256" key="8">
    <source>
        <dbReference type="ARBA" id="ARBA00023242"/>
    </source>
</evidence>
<evidence type="ECO:0000256" key="5">
    <source>
        <dbReference type="ARBA" id="ARBA00022806"/>
    </source>
</evidence>
<evidence type="ECO:0000313" key="12">
    <source>
        <dbReference type="Proteomes" id="UP000237246"/>
    </source>
</evidence>
<keyword evidence="2" id="KW-0547">Nucleotide-binding</keyword>
<dbReference type="PROSITE" id="PS51192">
    <property type="entry name" value="HELICASE_ATP_BIND_1"/>
    <property type="match status" value="1"/>
</dbReference>
<comment type="subcellular location">
    <subcellularLocation>
        <location evidence="1">Nucleus</location>
    </subcellularLocation>
</comment>
<dbReference type="InterPro" id="IPR014001">
    <property type="entry name" value="Helicase_ATP-bd"/>
</dbReference>
<protein>
    <recommendedName>
        <fullName evidence="10">Helicase ATP-binding domain-containing protein</fullName>
    </recommendedName>
</protein>
<feature type="compositionally biased region" description="Basic and acidic residues" evidence="9">
    <location>
        <begin position="177"/>
        <end position="193"/>
    </location>
</feature>
<keyword evidence="8" id="KW-0539">Nucleus</keyword>
<accession>A0A2P4SLW9</accession>
<dbReference type="Gene3D" id="3.40.50.300">
    <property type="entry name" value="P-loop containing nucleotide triphosphate hydrolases"/>
    <property type="match status" value="2"/>
</dbReference>
<dbReference type="SMART" id="SM00487">
    <property type="entry name" value="DEXDc"/>
    <property type="match status" value="1"/>
</dbReference>
<dbReference type="GO" id="GO:0004386">
    <property type="term" value="F:helicase activity"/>
    <property type="evidence" value="ECO:0007669"/>
    <property type="project" value="UniProtKB-KW"/>
</dbReference>
<evidence type="ECO:0000256" key="2">
    <source>
        <dbReference type="ARBA" id="ARBA00022741"/>
    </source>
</evidence>
<feature type="region of interest" description="Disordered" evidence="9">
    <location>
        <begin position="1"/>
        <end position="66"/>
    </location>
</feature>
<dbReference type="GO" id="GO:0005634">
    <property type="term" value="C:nucleus"/>
    <property type="evidence" value="ECO:0007669"/>
    <property type="project" value="UniProtKB-SubCell"/>
</dbReference>
<dbReference type="GO" id="GO:0005524">
    <property type="term" value="F:ATP binding"/>
    <property type="evidence" value="ECO:0007669"/>
    <property type="project" value="UniProtKB-KW"/>
</dbReference>
<feature type="region of interest" description="Disordered" evidence="9">
    <location>
        <begin position="107"/>
        <end position="126"/>
    </location>
</feature>
<keyword evidence="12" id="KW-1185">Reference proteome</keyword>
<evidence type="ECO:0000256" key="6">
    <source>
        <dbReference type="ARBA" id="ARBA00022840"/>
    </source>
</evidence>
<feature type="compositionally biased region" description="Polar residues" evidence="9">
    <location>
        <begin position="167"/>
        <end position="176"/>
    </location>
</feature>
<dbReference type="SUPFAM" id="SSF52540">
    <property type="entry name" value="P-loop containing nucleoside triphosphate hydrolases"/>
    <property type="match status" value="2"/>
</dbReference>
<dbReference type="Proteomes" id="UP000237246">
    <property type="component" value="Unassembled WGS sequence"/>
</dbReference>
<dbReference type="InterPro" id="IPR027417">
    <property type="entry name" value="P-loop_NTPase"/>
</dbReference>
<keyword evidence="3" id="KW-0227">DNA damage</keyword>
<feature type="compositionally biased region" description="Basic residues" evidence="9">
    <location>
        <begin position="8"/>
        <end position="22"/>
    </location>
</feature>
<dbReference type="PANTHER" id="PTHR47961:SF12">
    <property type="entry name" value="HELICASE POLQ-LIKE"/>
    <property type="match status" value="1"/>
</dbReference>
<evidence type="ECO:0000256" key="9">
    <source>
        <dbReference type="SAM" id="MobiDB-lite"/>
    </source>
</evidence>
<comment type="caution">
    <text evidence="11">The sequence shown here is derived from an EMBL/GenBank/DDBJ whole genome shotgun (WGS) entry which is preliminary data.</text>
</comment>
<evidence type="ECO:0000256" key="1">
    <source>
        <dbReference type="ARBA" id="ARBA00004123"/>
    </source>
</evidence>
<evidence type="ECO:0000259" key="10">
    <source>
        <dbReference type="PROSITE" id="PS51192"/>
    </source>
</evidence>
<name>A0A2P4SLW9_BAMTH</name>
<dbReference type="GO" id="GO:0006281">
    <property type="term" value="P:DNA repair"/>
    <property type="evidence" value="ECO:0007669"/>
    <property type="project" value="UniProtKB-KW"/>
</dbReference>
<sequence length="578" mass="64392">MAEPALAVRRRSRISSARKRSHPPAQPGAASSPLARKRPSAGGEAAPVEPQCNNDSEEDMFGDYDSFHESDSLLAQVLDAEHQHSQEKGLDVKAAGEFAQWNLQSEMDQSERGNLHAAGDSSVHKVDEHHGFQMNENDARDADEDLSDSVFDELPSSQLLYLEKTGELSSRSQRSAGTEKMDKWENSSLDKIRSPSSPCPDSGHKNRRTKSSKGTVSDSCKSVSLKDHLKNAMTGNAKAQTPKVSKTKQLKEAILSEEISVARETIGSSSFDIGPFYGLPSKVKHLLRQFRGIETLYEWQHDCLTLKSLQQRKNLIYSLPTSGGKTLVAEILILQELLCRQKDVLMILPYVAIVQEKVWGLSSFGIELGFLVEEYAGSKGRFPPIKRRIKKSLYIATIEKGHALVNSLIETDRIDDLGLVVVDELHMIGEGSRGAVLEMTLAKILYASKNTHIVGMSATLNNVGDLQKFLQAEYYTKNFRPVELKEYIKIRDTIYEVDSKAENGFTFSRLLNFKYSSSLEKADPDHIVALVTEVIPKYSCLIFCPTKKNCENVATMVCKYLNKYVLSPDFFLTYGIIG</sequence>
<evidence type="ECO:0000256" key="7">
    <source>
        <dbReference type="ARBA" id="ARBA00023204"/>
    </source>
</evidence>
<gene>
    <name evidence="11" type="ORF">CIB84_011140</name>
</gene>
<feature type="region of interest" description="Disordered" evidence="9">
    <location>
        <begin position="165"/>
        <end position="220"/>
    </location>
</feature>
<keyword evidence="6" id="KW-0067">ATP-binding</keyword>
<dbReference type="Pfam" id="PF00270">
    <property type="entry name" value="DEAD"/>
    <property type="match status" value="1"/>
</dbReference>
<keyword evidence="4" id="KW-0378">Hydrolase</keyword>
<reference evidence="11 12" key="1">
    <citation type="submission" date="2018-01" db="EMBL/GenBank/DDBJ databases">
        <title>Comparison of the Chinese Bamboo Partridge and Red Junglefowl genome sequences highlights the importance of demography in genome evolution.</title>
        <authorList>
            <person name="Tiley G.P."/>
            <person name="Kimball R.T."/>
            <person name="Braun E.L."/>
            <person name="Burleigh J.G."/>
        </authorList>
    </citation>
    <scope>NUCLEOTIDE SEQUENCE [LARGE SCALE GENOMIC DNA]</scope>
    <source>
        <strain evidence="11">RTK389</strain>
        <tissue evidence="11">Blood</tissue>
    </source>
</reference>
<dbReference type="CDD" id="cd18026">
    <property type="entry name" value="DEXHc_POLQ-like"/>
    <property type="match status" value="1"/>
</dbReference>
<dbReference type="InterPro" id="IPR011545">
    <property type="entry name" value="DEAD/DEAH_box_helicase_dom"/>
</dbReference>
<dbReference type="OrthoDB" id="2320933at2759"/>
<keyword evidence="7" id="KW-0234">DNA repair</keyword>
<keyword evidence="5" id="KW-0347">Helicase</keyword>
<dbReference type="AlphaFoldDB" id="A0A2P4SLW9"/>
<dbReference type="FunFam" id="3.40.50.300:FF:000813">
    <property type="entry name" value="helicase POLQ-like isoform X1"/>
    <property type="match status" value="1"/>
</dbReference>
<evidence type="ECO:0000256" key="3">
    <source>
        <dbReference type="ARBA" id="ARBA00022763"/>
    </source>
</evidence>
<dbReference type="EMBL" id="PPHD01036385">
    <property type="protein sequence ID" value="POI25111.1"/>
    <property type="molecule type" value="Genomic_DNA"/>
</dbReference>
<dbReference type="GO" id="GO:0016787">
    <property type="term" value="F:hydrolase activity"/>
    <property type="evidence" value="ECO:0007669"/>
    <property type="project" value="UniProtKB-KW"/>
</dbReference>
<dbReference type="PANTHER" id="PTHR47961">
    <property type="entry name" value="DNA POLYMERASE THETA, PUTATIVE (AFU_ORTHOLOGUE AFUA_1G05260)-RELATED"/>
    <property type="match status" value="1"/>
</dbReference>
<proteinExistence type="predicted"/>
<dbReference type="GO" id="GO:0003676">
    <property type="term" value="F:nucleic acid binding"/>
    <property type="evidence" value="ECO:0007669"/>
    <property type="project" value="InterPro"/>
</dbReference>